<dbReference type="InterPro" id="IPR002078">
    <property type="entry name" value="Sigma_54_int"/>
</dbReference>
<dbReference type="GO" id="GO:0003677">
    <property type="term" value="F:DNA binding"/>
    <property type="evidence" value="ECO:0007669"/>
    <property type="project" value="UniProtKB-KW"/>
</dbReference>
<dbReference type="PANTHER" id="PTHR32071">
    <property type="entry name" value="TRANSCRIPTIONAL REGULATORY PROTEIN"/>
    <property type="match status" value="1"/>
</dbReference>
<dbReference type="SUPFAM" id="SSF52540">
    <property type="entry name" value="P-loop containing nucleoside triphosphate hydrolases"/>
    <property type="match status" value="1"/>
</dbReference>
<organism evidence="5 6">
    <name type="scientific">Plasticicumulans acidivorans</name>
    <dbReference type="NCBI Taxonomy" id="886464"/>
    <lineage>
        <taxon>Bacteria</taxon>
        <taxon>Pseudomonadati</taxon>
        <taxon>Pseudomonadota</taxon>
        <taxon>Gammaproteobacteria</taxon>
        <taxon>Candidatus Competibacteraceae</taxon>
        <taxon>Plasticicumulans</taxon>
    </lineage>
</organism>
<dbReference type="PROSITE" id="PS00675">
    <property type="entry name" value="SIGMA54_INTERACT_1"/>
    <property type="match status" value="1"/>
</dbReference>
<dbReference type="Gene3D" id="1.10.10.60">
    <property type="entry name" value="Homeodomain-like"/>
    <property type="match status" value="1"/>
</dbReference>
<dbReference type="GO" id="GO:0005524">
    <property type="term" value="F:ATP binding"/>
    <property type="evidence" value="ECO:0007669"/>
    <property type="project" value="UniProtKB-KW"/>
</dbReference>
<feature type="domain" description="Sigma-54 factor interaction" evidence="4">
    <location>
        <begin position="176"/>
        <end position="405"/>
    </location>
</feature>
<dbReference type="InterPro" id="IPR025943">
    <property type="entry name" value="Sigma_54_int_dom_ATP-bd_2"/>
</dbReference>
<accession>A0A317MTY4</accession>
<dbReference type="InterPro" id="IPR003593">
    <property type="entry name" value="AAA+_ATPase"/>
</dbReference>
<keyword evidence="1" id="KW-0547">Nucleotide-binding</keyword>
<dbReference type="AlphaFoldDB" id="A0A317MTY4"/>
<dbReference type="CDD" id="cd00009">
    <property type="entry name" value="AAA"/>
    <property type="match status" value="1"/>
</dbReference>
<dbReference type="PROSITE" id="PS50045">
    <property type="entry name" value="SIGMA54_INTERACT_4"/>
    <property type="match status" value="1"/>
</dbReference>
<dbReference type="PANTHER" id="PTHR32071:SF117">
    <property type="entry name" value="PTS-DEPENDENT DIHYDROXYACETONE KINASE OPERON REGULATORY PROTEIN-RELATED"/>
    <property type="match status" value="1"/>
</dbReference>
<dbReference type="EMBL" id="QGTJ01000006">
    <property type="protein sequence ID" value="PWV61178.1"/>
    <property type="molecule type" value="Genomic_DNA"/>
</dbReference>
<name>A0A317MTY4_9GAMM</name>
<evidence type="ECO:0000256" key="3">
    <source>
        <dbReference type="ARBA" id="ARBA00023125"/>
    </source>
</evidence>
<sequence>MFEPALSPDLLLAVWRLLPRAQPLASLLEPLRRLLGLEDVGLCGVDAPTQQLLCQRARQPCAALALDADRLQRLADWCHHAARTPQALAELPWLPLDAAGSWVLALDGEPPALALFTATAGTVDAARRAQWAALAEPLALAVELARQRRRIEDLEALSERLREQPVAHRPVSGEAIVGADGGLRQVLERVRLVASTDVPVLLLGETGSGKEVIARAIHDHSPRAAADFVRVNCGAIPPELIDSALFGHERGAFTGATTSRRGWFEQADGGTLFLDEIGELPLAAQVRLLRILQDGQLQRVGGEATVQLDVRVVAATHRDLPAMAQNGRFREDLWYRLSTFPIVLPPLRERREDLPALAAHCVRRAAHRFGVAVPPILPADLARLAAYDWPGNVREFAAVIDRAILLGEGRRLDVATALGTAAASAPPAVPSAADAAPPLATLDAAMREHIARALAACAGRIEGPHGAAAALAINPHTLRARMRRLGLDWRRYRPL</sequence>
<dbReference type="PROSITE" id="PS00676">
    <property type="entry name" value="SIGMA54_INTERACT_2"/>
    <property type="match status" value="1"/>
</dbReference>
<dbReference type="OrthoDB" id="9804019at2"/>
<evidence type="ECO:0000256" key="1">
    <source>
        <dbReference type="ARBA" id="ARBA00022741"/>
    </source>
</evidence>
<dbReference type="InterPro" id="IPR058031">
    <property type="entry name" value="AAA_lid_NorR"/>
</dbReference>
<protein>
    <submittedName>
        <fullName evidence="5">Sigma-54 interacting transcriptional regulator</fullName>
    </submittedName>
</protein>
<dbReference type="Gene3D" id="3.40.50.300">
    <property type="entry name" value="P-loop containing nucleotide triphosphate hydrolases"/>
    <property type="match status" value="1"/>
</dbReference>
<keyword evidence="6" id="KW-1185">Reference proteome</keyword>
<dbReference type="Pfam" id="PF25601">
    <property type="entry name" value="AAA_lid_14"/>
    <property type="match status" value="1"/>
</dbReference>
<dbReference type="FunFam" id="3.40.50.300:FF:000006">
    <property type="entry name" value="DNA-binding transcriptional regulator NtrC"/>
    <property type="match status" value="1"/>
</dbReference>
<gene>
    <name evidence="5" type="ORF">C7443_106192</name>
</gene>
<dbReference type="Proteomes" id="UP000246569">
    <property type="component" value="Unassembled WGS sequence"/>
</dbReference>
<evidence type="ECO:0000256" key="2">
    <source>
        <dbReference type="ARBA" id="ARBA00022840"/>
    </source>
</evidence>
<evidence type="ECO:0000313" key="6">
    <source>
        <dbReference type="Proteomes" id="UP000246569"/>
    </source>
</evidence>
<reference evidence="5 6" key="1">
    <citation type="submission" date="2018-05" db="EMBL/GenBank/DDBJ databases">
        <title>Genomic Encyclopedia of Type Strains, Phase IV (KMG-IV): sequencing the most valuable type-strain genomes for metagenomic binning, comparative biology and taxonomic classification.</title>
        <authorList>
            <person name="Goeker M."/>
        </authorList>
    </citation>
    <scope>NUCLEOTIDE SEQUENCE [LARGE SCALE GENOMIC DNA]</scope>
    <source>
        <strain evidence="5 6">DSM 23606</strain>
    </source>
</reference>
<dbReference type="Gene3D" id="1.10.8.60">
    <property type="match status" value="1"/>
</dbReference>
<evidence type="ECO:0000313" key="5">
    <source>
        <dbReference type="EMBL" id="PWV61178.1"/>
    </source>
</evidence>
<dbReference type="InterPro" id="IPR025662">
    <property type="entry name" value="Sigma_54_int_dom_ATP-bd_1"/>
</dbReference>
<dbReference type="GO" id="GO:0006355">
    <property type="term" value="P:regulation of DNA-templated transcription"/>
    <property type="evidence" value="ECO:0007669"/>
    <property type="project" value="InterPro"/>
</dbReference>
<dbReference type="InterPro" id="IPR027417">
    <property type="entry name" value="P-loop_NTPase"/>
</dbReference>
<keyword evidence="2" id="KW-0067">ATP-binding</keyword>
<dbReference type="RefSeq" id="WP_110018852.1">
    <property type="nucleotide sequence ID" value="NZ_QGTJ01000006.1"/>
</dbReference>
<keyword evidence="3" id="KW-0238">DNA-binding</keyword>
<evidence type="ECO:0000259" key="4">
    <source>
        <dbReference type="PROSITE" id="PS50045"/>
    </source>
</evidence>
<dbReference type="SMART" id="SM00382">
    <property type="entry name" value="AAA"/>
    <property type="match status" value="1"/>
</dbReference>
<comment type="caution">
    <text evidence="5">The sequence shown here is derived from an EMBL/GenBank/DDBJ whole genome shotgun (WGS) entry which is preliminary data.</text>
</comment>
<dbReference type="Pfam" id="PF00158">
    <property type="entry name" value="Sigma54_activat"/>
    <property type="match status" value="1"/>
</dbReference>
<proteinExistence type="predicted"/>